<reference evidence="1 2" key="1">
    <citation type="submission" date="2024-03" db="EMBL/GenBank/DDBJ databases">
        <title>Human intestinal bacterial collection.</title>
        <authorList>
            <person name="Pauvert C."/>
            <person name="Hitch T.C.A."/>
            <person name="Clavel T."/>
        </authorList>
    </citation>
    <scope>NUCLEOTIDE SEQUENCE [LARGE SCALE GENOMIC DNA]</scope>
    <source>
        <strain evidence="1 2">CLA-AA-H190</strain>
    </source>
</reference>
<feature type="non-terminal residue" evidence="1">
    <location>
        <position position="1"/>
    </location>
</feature>
<comment type="caution">
    <text evidence="1">The sequence shown here is derived from an EMBL/GenBank/DDBJ whole genome shotgun (WGS) entry which is preliminary data.</text>
</comment>
<gene>
    <name evidence="1" type="ORF">WMO25_16755</name>
</gene>
<sequence length="75" mass="8281">TDMDPDLAQLYADALNATDNDARTVVLEKIQDDTYENGPWLMIAQAPAHIAYNTRLDGVVASDPYSLDLTQITIK</sequence>
<name>A0ABV1BB38_9FIRM</name>
<evidence type="ECO:0000313" key="2">
    <source>
        <dbReference type="Proteomes" id="UP001469749"/>
    </source>
</evidence>
<evidence type="ECO:0000313" key="1">
    <source>
        <dbReference type="EMBL" id="MEQ2366717.1"/>
    </source>
</evidence>
<dbReference type="EMBL" id="JBBMEK010000340">
    <property type="protein sequence ID" value="MEQ2366717.1"/>
    <property type="molecule type" value="Genomic_DNA"/>
</dbReference>
<organism evidence="1 2">
    <name type="scientific">Coprococcus intestinihominis</name>
    <dbReference type="NCBI Taxonomy" id="3133154"/>
    <lineage>
        <taxon>Bacteria</taxon>
        <taxon>Bacillati</taxon>
        <taxon>Bacillota</taxon>
        <taxon>Clostridia</taxon>
        <taxon>Lachnospirales</taxon>
        <taxon>Lachnospiraceae</taxon>
        <taxon>Coprococcus</taxon>
    </lineage>
</organism>
<dbReference type="SUPFAM" id="SSF53850">
    <property type="entry name" value="Periplasmic binding protein-like II"/>
    <property type="match status" value="1"/>
</dbReference>
<keyword evidence="2" id="KW-1185">Reference proteome</keyword>
<proteinExistence type="predicted"/>
<dbReference type="Proteomes" id="UP001469749">
    <property type="component" value="Unassembled WGS sequence"/>
</dbReference>
<accession>A0ABV1BB38</accession>
<protein>
    <submittedName>
        <fullName evidence="1">ABC transporter substrate-binding protein</fullName>
    </submittedName>
</protein>